<dbReference type="InterPro" id="IPR028150">
    <property type="entry name" value="Lustrin_cystein"/>
</dbReference>
<dbReference type="WBParaSite" id="PgR007_g156_t01">
    <property type="protein sequence ID" value="PgR007_g156_t01"/>
    <property type="gene ID" value="PgR007_g156"/>
</dbReference>
<dbReference type="InterPro" id="IPR006150">
    <property type="entry name" value="Cys_repeat_1"/>
</dbReference>
<proteinExistence type="predicted"/>
<reference evidence="2" key="1">
    <citation type="submission" date="2022-11" db="UniProtKB">
        <authorList>
            <consortium name="WormBaseParasite"/>
        </authorList>
    </citation>
    <scope>IDENTIFICATION</scope>
</reference>
<evidence type="ECO:0000313" key="1">
    <source>
        <dbReference type="Proteomes" id="UP000887569"/>
    </source>
</evidence>
<keyword evidence="1" id="KW-1185">Reference proteome</keyword>
<organism evidence="1 2">
    <name type="scientific">Parascaris univalens</name>
    <name type="common">Nematode worm</name>
    <dbReference type="NCBI Taxonomy" id="6257"/>
    <lineage>
        <taxon>Eukaryota</taxon>
        <taxon>Metazoa</taxon>
        <taxon>Ecdysozoa</taxon>
        <taxon>Nematoda</taxon>
        <taxon>Chromadorea</taxon>
        <taxon>Rhabditida</taxon>
        <taxon>Spirurina</taxon>
        <taxon>Ascaridomorpha</taxon>
        <taxon>Ascaridoidea</taxon>
        <taxon>Ascarididae</taxon>
        <taxon>Parascaris</taxon>
    </lineage>
</organism>
<dbReference type="AlphaFoldDB" id="A0A915AGQ3"/>
<dbReference type="SMART" id="SM00289">
    <property type="entry name" value="WR1"/>
    <property type="match status" value="3"/>
</dbReference>
<dbReference type="PANTHER" id="PTHR46339">
    <property type="entry name" value="PROTEIN CBG15282-RELATED"/>
    <property type="match status" value="1"/>
</dbReference>
<sequence length="173" mass="18914">MLGLTFSGEYSGNTEVYLNPLSKQPQLCDSKQKHGCPITFECIRSTEYASICCKTQPICSSAESLALFITHTSEPTRCNSKEVGACPGGYTYQQAKNLESICCTPPLEYPFGMRALRGQFGRPHICSIGVKGTCPVDHICTRSSSNPSIFLCCRPQLRGFLGVVTSRGKMLLQ</sequence>
<evidence type="ECO:0000313" key="2">
    <source>
        <dbReference type="WBParaSite" id="PgR007_g156_t01"/>
    </source>
</evidence>
<protein>
    <submittedName>
        <fullName evidence="2">BPTI/Kunitz inhibitor domain-containing protein</fullName>
    </submittedName>
</protein>
<dbReference type="PANTHER" id="PTHR46339:SF10">
    <property type="entry name" value="BPTI_KUNITZ INHIBITOR DOMAIN-CONTAINING PROTEIN"/>
    <property type="match status" value="1"/>
</dbReference>
<dbReference type="Pfam" id="PF14625">
    <property type="entry name" value="Lustrin_cystein"/>
    <property type="match status" value="3"/>
</dbReference>
<dbReference type="InterPro" id="IPR053014">
    <property type="entry name" value="Cuticle_assoc_divergent"/>
</dbReference>
<dbReference type="Proteomes" id="UP000887569">
    <property type="component" value="Unplaced"/>
</dbReference>
<name>A0A915AGQ3_PARUN</name>
<accession>A0A915AGQ3</accession>